<dbReference type="VEuPathDB" id="FungiDB:ASPBRDRAFT_36906"/>
<evidence type="ECO:0008006" key="4">
    <source>
        <dbReference type="Google" id="ProtNLM"/>
    </source>
</evidence>
<dbReference type="AlphaFoldDB" id="A0A1L9V1J8"/>
<reference evidence="3" key="1">
    <citation type="journal article" date="2017" name="Genome Biol.">
        <title>Comparative genomics reveals high biological diversity and specific adaptations in the industrially and medically important fungal genus Aspergillus.</title>
        <authorList>
            <person name="de Vries R.P."/>
            <person name="Riley R."/>
            <person name="Wiebenga A."/>
            <person name="Aguilar-Osorio G."/>
            <person name="Amillis S."/>
            <person name="Uchima C.A."/>
            <person name="Anderluh G."/>
            <person name="Asadollahi M."/>
            <person name="Askin M."/>
            <person name="Barry K."/>
            <person name="Battaglia E."/>
            <person name="Bayram O."/>
            <person name="Benocci T."/>
            <person name="Braus-Stromeyer S.A."/>
            <person name="Caldana C."/>
            <person name="Canovas D."/>
            <person name="Cerqueira G.C."/>
            <person name="Chen F."/>
            <person name="Chen W."/>
            <person name="Choi C."/>
            <person name="Clum A."/>
            <person name="Dos Santos R.A."/>
            <person name="Damasio A.R."/>
            <person name="Diallinas G."/>
            <person name="Emri T."/>
            <person name="Fekete E."/>
            <person name="Flipphi M."/>
            <person name="Freyberg S."/>
            <person name="Gallo A."/>
            <person name="Gournas C."/>
            <person name="Habgood R."/>
            <person name="Hainaut M."/>
            <person name="Harispe M.L."/>
            <person name="Henrissat B."/>
            <person name="Hilden K.S."/>
            <person name="Hope R."/>
            <person name="Hossain A."/>
            <person name="Karabika E."/>
            <person name="Karaffa L."/>
            <person name="Karanyi Z."/>
            <person name="Krasevec N."/>
            <person name="Kuo A."/>
            <person name="Kusch H."/>
            <person name="LaButti K."/>
            <person name="Lagendijk E.L."/>
            <person name="Lapidus A."/>
            <person name="Levasseur A."/>
            <person name="Lindquist E."/>
            <person name="Lipzen A."/>
            <person name="Logrieco A.F."/>
            <person name="MacCabe A."/>
            <person name="Maekelae M.R."/>
            <person name="Malavazi I."/>
            <person name="Melin P."/>
            <person name="Meyer V."/>
            <person name="Mielnichuk N."/>
            <person name="Miskei M."/>
            <person name="Molnar A.P."/>
            <person name="Mule G."/>
            <person name="Ngan C.Y."/>
            <person name="Orejas M."/>
            <person name="Orosz E."/>
            <person name="Ouedraogo J.P."/>
            <person name="Overkamp K.M."/>
            <person name="Park H.-S."/>
            <person name="Perrone G."/>
            <person name="Piumi F."/>
            <person name="Punt P.J."/>
            <person name="Ram A.F."/>
            <person name="Ramon A."/>
            <person name="Rauscher S."/>
            <person name="Record E."/>
            <person name="Riano-Pachon D.M."/>
            <person name="Robert V."/>
            <person name="Roehrig J."/>
            <person name="Ruller R."/>
            <person name="Salamov A."/>
            <person name="Salih N.S."/>
            <person name="Samson R.A."/>
            <person name="Sandor E."/>
            <person name="Sanguinetti M."/>
            <person name="Schuetze T."/>
            <person name="Sepcic K."/>
            <person name="Shelest E."/>
            <person name="Sherlock G."/>
            <person name="Sophianopoulou V."/>
            <person name="Squina F.M."/>
            <person name="Sun H."/>
            <person name="Susca A."/>
            <person name="Todd R.B."/>
            <person name="Tsang A."/>
            <person name="Unkles S.E."/>
            <person name="van de Wiele N."/>
            <person name="van Rossen-Uffink D."/>
            <person name="Oliveira J.V."/>
            <person name="Vesth T.C."/>
            <person name="Visser J."/>
            <person name="Yu J.-H."/>
            <person name="Zhou M."/>
            <person name="Andersen M.R."/>
            <person name="Archer D.B."/>
            <person name="Baker S.E."/>
            <person name="Benoit I."/>
            <person name="Brakhage A.A."/>
            <person name="Braus G.H."/>
            <person name="Fischer R."/>
            <person name="Frisvad J.C."/>
            <person name="Goldman G.H."/>
            <person name="Houbraken J."/>
            <person name="Oakley B."/>
            <person name="Pocsi I."/>
            <person name="Scazzocchio C."/>
            <person name="Seiboth B."/>
            <person name="vanKuyk P.A."/>
            <person name="Wortman J."/>
            <person name="Dyer P.S."/>
            <person name="Grigoriev I.V."/>
        </authorList>
    </citation>
    <scope>NUCLEOTIDE SEQUENCE [LARGE SCALE GENOMIC DNA]</scope>
    <source>
        <strain evidence="3">CBS 101740 / IMI 381727 / IBT 21946</strain>
    </source>
</reference>
<keyword evidence="3" id="KW-1185">Reference proteome</keyword>
<accession>A0A1L9V1J8</accession>
<evidence type="ECO:0000313" key="3">
    <source>
        <dbReference type="Proteomes" id="UP000184499"/>
    </source>
</evidence>
<dbReference type="Proteomes" id="UP000184499">
    <property type="component" value="Unassembled WGS sequence"/>
</dbReference>
<dbReference type="RefSeq" id="XP_067484916.1">
    <property type="nucleotide sequence ID" value="XM_067623603.1"/>
</dbReference>
<proteinExistence type="predicted"/>
<gene>
    <name evidence="2" type="ORF">ASPBRDRAFT_36906</name>
</gene>
<dbReference type="GeneID" id="93576091"/>
<dbReference type="EMBL" id="KV878679">
    <property type="protein sequence ID" value="OJJ77669.1"/>
    <property type="molecule type" value="Genomic_DNA"/>
</dbReference>
<keyword evidence="1" id="KW-0732">Signal</keyword>
<name>A0A1L9V1J8_ASPBC</name>
<evidence type="ECO:0000313" key="2">
    <source>
        <dbReference type="EMBL" id="OJJ77669.1"/>
    </source>
</evidence>
<feature type="signal peptide" evidence="1">
    <location>
        <begin position="1"/>
        <end position="16"/>
    </location>
</feature>
<organism evidence="2 3">
    <name type="scientific">Aspergillus brasiliensis (strain CBS 101740 / IMI 381727 / IBT 21946)</name>
    <dbReference type="NCBI Taxonomy" id="767769"/>
    <lineage>
        <taxon>Eukaryota</taxon>
        <taxon>Fungi</taxon>
        <taxon>Dikarya</taxon>
        <taxon>Ascomycota</taxon>
        <taxon>Pezizomycotina</taxon>
        <taxon>Eurotiomycetes</taxon>
        <taxon>Eurotiomycetidae</taxon>
        <taxon>Eurotiales</taxon>
        <taxon>Aspergillaceae</taxon>
        <taxon>Aspergillus</taxon>
        <taxon>Aspergillus subgen. Circumdati</taxon>
    </lineage>
</organism>
<sequence length="89" mass="9916">MLRIVLFSWFVVETRSWEAAMVLDSDCPFLKDLGQLSAVGKLRVFLVLSMYPVMVSSDLLTSTSAPRAGSSREPVMQEKFVGRSLTMVV</sequence>
<protein>
    <recommendedName>
        <fullName evidence="4">Secreted protein</fullName>
    </recommendedName>
</protein>
<evidence type="ECO:0000256" key="1">
    <source>
        <dbReference type="SAM" id="SignalP"/>
    </source>
</evidence>
<feature type="chain" id="PRO_5012408814" description="Secreted protein" evidence="1">
    <location>
        <begin position="17"/>
        <end position="89"/>
    </location>
</feature>